<reference evidence="2" key="2">
    <citation type="submission" date="2023-05" db="EMBL/GenBank/DDBJ databases">
        <authorList>
            <person name="Fouks B."/>
        </authorList>
    </citation>
    <scope>NUCLEOTIDE SEQUENCE</scope>
    <source>
        <strain evidence="2">Stay&amp;Tobe</strain>
        <tissue evidence="2">Testes</tissue>
    </source>
</reference>
<dbReference type="EMBL" id="JASPKZ010006845">
    <property type="protein sequence ID" value="KAJ9586767.1"/>
    <property type="molecule type" value="Genomic_DNA"/>
</dbReference>
<proteinExistence type="predicted"/>
<keyword evidence="3" id="KW-1185">Reference proteome</keyword>
<evidence type="ECO:0000313" key="3">
    <source>
        <dbReference type="Proteomes" id="UP001233999"/>
    </source>
</evidence>
<feature type="compositionally biased region" description="Polar residues" evidence="1">
    <location>
        <begin position="198"/>
        <end position="212"/>
    </location>
</feature>
<feature type="non-terminal residue" evidence="2">
    <location>
        <position position="1"/>
    </location>
</feature>
<protein>
    <submittedName>
        <fullName evidence="2">Uncharacterized protein</fullName>
    </submittedName>
</protein>
<dbReference type="Proteomes" id="UP001233999">
    <property type="component" value="Unassembled WGS sequence"/>
</dbReference>
<evidence type="ECO:0000256" key="1">
    <source>
        <dbReference type="SAM" id="MobiDB-lite"/>
    </source>
</evidence>
<comment type="caution">
    <text evidence="2">The sequence shown here is derived from an EMBL/GenBank/DDBJ whole genome shotgun (WGS) entry which is preliminary data.</text>
</comment>
<gene>
    <name evidence="2" type="ORF">L9F63_019635</name>
</gene>
<feature type="region of interest" description="Disordered" evidence="1">
    <location>
        <begin position="188"/>
        <end position="212"/>
    </location>
</feature>
<accession>A0AAD8EEG2</accession>
<dbReference type="AlphaFoldDB" id="A0AAD8EEG2"/>
<name>A0AAD8EEG2_DIPPU</name>
<reference evidence="2" key="1">
    <citation type="journal article" date="2023" name="IScience">
        <title>Live-bearing cockroach genome reveals convergent evolutionary mechanisms linked to viviparity in insects and beyond.</title>
        <authorList>
            <person name="Fouks B."/>
            <person name="Harrison M.C."/>
            <person name="Mikhailova A.A."/>
            <person name="Marchal E."/>
            <person name="English S."/>
            <person name="Carruthers M."/>
            <person name="Jennings E.C."/>
            <person name="Chiamaka E.L."/>
            <person name="Frigard R.A."/>
            <person name="Pippel M."/>
            <person name="Attardo G.M."/>
            <person name="Benoit J.B."/>
            <person name="Bornberg-Bauer E."/>
            <person name="Tobe S.S."/>
        </authorList>
    </citation>
    <scope>NUCLEOTIDE SEQUENCE</scope>
    <source>
        <strain evidence="2">Stay&amp;Tobe</strain>
    </source>
</reference>
<sequence length="212" mass="24015">NGKEVKKTNSTKNCNNGFWKSSSSCKCNKDFRPIDDWTKRYTDTSELCIPYCFPFCTNKMFSTTDNCECSYSHFTDDDDDSIASFVPNSFKALKKLFKEYNNLNLATGANLALLSGFEHQQAISNAGNIWSPAYYGNPWYLSHLYYPKYHHYAIPVPKYADMSSSSEYSKSKPQSGTYKGRWHSYSAGWDSNDGHWSASKSGVISDTGSKEN</sequence>
<organism evidence="2 3">
    <name type="scientific">Diploptera punctata</name>
    <name type="common">Pacific beetle cockroach</name>
    <dbReference type="NCBI Taxonomy" id="6984"/>
    <lineage>
        <taxon>Eukaryota</taxon>
        <taxon>Metazoa</taxon>
        <taxon>Ecdysozoa</taxon>
        <taxon>Arthropoda</taxon>
        <taxon>Hexapoda</taxon>
        <taxon>Insecta</taxon>
        <taxon>Pterygota</taxon>
        <taxon>Neoptera</taxon>
        <taxon>Polyneoptera</taxon>
        <taxon>Dictyoptera</taxon>
        <taxon>Blattodea</taxon>
        <taxon>Blaberoidea</taxon>
        <taxon>Blaberidae</taxon>
        <taxon>Diplopterinae</taxon>
        <taxon>Diploptera</taxon>
    </lineage>
</organism>
<evidence type="ECO:0000313" key="2">
    <source>
        <dbReference type="EMBL" id="KAJ9586767.1"/>
    </source>
</evidence>